<dbReference type="EMBL" id="JALDAY010000008">
    <property type="protein sequence ID" value="MCI3274831.1"/>
    <property type="molecule type" value="Genomic_DNA"/>
</dbReference>
<organism evidence="2 3">
    <name type="scientific">Streptomyces cylindrosporus</name>
    <dbReference type="NCBI Taxonomy" id="2927583"/>
    <lineage>
        <taxon>Bacteria</taxon>
        <taxon>Bacillati</taxon>
        <taxon>Actinomycetota</taxon>
        <taxon>Actinomycetes</taxon>
        <taxon>Kitasatosporales</taxon>
        <taxon>Streptomycetaceae</taxon>
        <taxon>Streptomyces</taxon>
    </lineage>
</organism>
<proteinExistence type="predicted"/>
<reference evidence="2" key="1">
    <citation type="submission" date="2022-03" db="EMBL/GenBank/DDBJ databases">
        <title>Streptomyces 7R015 and 7R016 isolated from Barleria lupulina in Thailand.</title>
        <authorList>
            <person name="Kanchanasin P."/>
            <person name="Phongsopitanun W."/>
            <person name="Tanasupawat S."/>
        </authorList>
    </citation>
    <scope>NUCLEOTIDE SEQUENCE</scope>
    <source>
        <strain evidence="2">7R015</strain>
    </source>
</reference>
<comment type="caution">
    <text evidence="2">The sequence shown here is derived from an EMBL/GenBank/DDBJ whole genome shotgun (WGS) entry which is preliminary data.</text>
</comment>
<feature type="region of interest" description="Disordered" evidence="1">
    <location>
        <begin position="93"/>
        <end position="115"/>
    </location>
</feature>
<keyword evidence="3" id="KW-1185">Reference proteome</keyword>
<sequence>MANREIRVRLDRTASESDVGALREWLAREQPLYVWASRGELAIEKRERTDVEPGSPMGFGDEIVVALIGAGASALFKELLQAVRYAVEAWRDNRRDVEDGEPPGVDVDGVDPDAR</sequence>
<gene>
    <name evidence="2" type="ORF">MQP27_27470</name>
</gene>
<evidence type="ECO:0000313" key="3">
    <source>
        <dbReference type="Proteomes" id="UP001165269"/>
    </source>
</evidence>
<dbReference type="Proteomes" id="UP001165269">
    <property type="component" value="Unassembled WGS sequence"/>
</dbReference>
<name>A0ABS9YG25_9ACTN</name>
<accession>A0ABS9YG25</accession>
<evidence type="ECO:0000313" key="2">
    <source>
        <dbReference type="EMBL" id="MCI3274831.1"/>
    </source>
</evidence>
<dbReference type="RefSeq" id="WP_242768587.1">
    <property type="nucleotide sequence ID" value="NZ_JALDAY010000008.1"/>
</dbReference>
<evidence type="ECO:0000256" key="1">
    <source>
        <dbReference type="SAM" id="MobiDB-lite"/>
    </source>
</evidence>
<protein>
    <submittedName>
        <fullName evidence="2">Uncharacterized protein</fullName>
    </submittedName>
</protein>